<dbReference type="Gene3D" id="1.25.40.10">
    <property type="entry name" value="Tetratricopeptide repeat domain"/>
    <property type="match status" value="1"/>
</dbReference>
<evidence type="ECO:0000313" key="1">
    <source>
        <dbReference type="EMBL" id="MBO8195593.1"/>
    </source>
</evidence>
<proteinExistence type="predicted"/>
<name>A0ABS3XJV9_9ACTN</name>
<evidence type="ECO:0000313" key="2">
    <source>
        <dbReference type="Proteomes" id="UP001519064"/>
    </source>
</evidence>
<gene>
    <name evidence="1" type="ORF">ITI46_28665</name>
</gene>
<dbReference type="SUPFAM" id="SSF48452">
    <property type="entry name" value="TPR-like"/>
    <property type="match status" value="1"/>
</dbReference>
<organism evidence="1 2">
    <name type="scientific">Streptomyces oryzae</name>
    <dbReference type="NCBI Taxonomy" id="1434886"/>
    <lineage>
        <taxon>Bacteria</taxon>
        <taxon>Bacillati</taxon>
        <taxon>Actinomycetota</taxon>
        <taxon>Actinomycetes</taxon>
        <taxon>Kitasatosporales</taxon>
        <taxon>Streptomycetaceae</taxon>
        <taxon>Streptomyces</taxon>
    </lineage>
</organism>
<reference evidence="1 2" key="1">
    <citation type="submission" date="2020-11" db="EMBL/GenBank/DDBJ databases">
        <title>Streptomyces spirodelae sp. nov., isolated from duckweed.</title>
        <authorList>
            <person name="Saimee Y."/>
            <person name="Duangmal K."/>
        </authorList>
    </citation>
    <scope>NUCLEOTIDE SEQUENCE [LARGE SCALE GENOMIC DNA]</scope>
    <source>
        <strain evidence="1 2">S16-07</strain>
    </source>
</reference>
<dbReference type="RefSeq" id="WP_209242821.1">
    <property type="nucleotide sequence ID" value="NZ_JADKMA010000202.1"/>
</dbReference>
<accession>A0ABS3XJV9</accession>
<dbReference type="EMBL" id="JADKMA010000202">
    <property type="protein sequence ID" value="MBO8195593.1"/>
    <property type="molecule type" value="Genomic_DNA"/>
</dbReference>
<protein>
    <submittedName>
        <fullName evidence="1">Transcriptional regulator</fullName>
    </submittedName>
</protein>
<dbReference type="InterPro" id="IPR011990">
    <property type="entry name" value="TPR-like_helical_dom_sf"/>
</dbReference>
<keyword evidence="2" id="KW-1185">Reference proteome</keyword>
<comment type="caution">
    <text evidence="1">The sequence shown here is derived from an EMBL/GenBank/DDBJ whole genome shotgun (WGS) entry which is preliminary data.</text>
</comment>
<sequence length="449" mass="48870">MAGQSGCVLHHPLSYAREVILRMGKVEFAQAIRQQGRILGYNLGTTRTTVFKWERGDHDPDEPTQIVIAHLLRIPGSVRKQAPWPLWLPAWDTAALDAPWTQAATLEVLTSVAESGLMDRRGFLGIGGTALIGLGAQWVTAEPALAAAAKGDMVTPTTVDRMRDRVTSLHAMEQETGGGDYLESARADLRLISRMLEHGRYSEDTAQRLYGLAAEVCCLLGWMSYDASLHGAAQKHYAAALRASKTAGDDTLGAHALCFMATQAANQREQRGAVGLMDSAEAVRSRVPASMRASIAAHQTTVYVKAGEEKKAAAALNRAFDALGRMDHAEAPTYLRWFGEAQLRSTEGRFYLNTGQAAKATDSLERSVKHAAPRDKAVRYGTVALAYQRTGDLDGALEATHKAARLLEEGVHSRRGIERLEDVRKGFAPHRHEPRVKEASERITALSSA</sequence>
<dbReference type="Proteomes" id="UP001519064">
    <property type="component" value="Unassembled WGS sequence"/>
</dbReference>